<feature type="transmembrane region" description="Helical" evidence="5">
    <location>
        <begin position="32"/>
        <end position="50"/>
    </location>
</feature>
<protein>
    <recommendedName>
        <fullName evidence="6">Methylamine utilisation protein MauE domain-containing protein</fullName>
    </recommendedName>
</protein>
<keyword evidence="2 5" id="KW-0812">Transmembrane</keyword>
<dbReference type="InterPro" id="IPR009908">
    <property type="entry name" value="Methylamine_util_MauE"/>
</dbReference>
<feature type="non-terminal residue" evidence="7">
    <location>
        <position position="76"/>
    </location>
</feature>
<reference evidence="7" key="1">
    <citation type="submission" date="2018-05" db="EMBL/GenBank/DDBJ databases">
        <authorList>
            <person name="Lanie J.A."/>
            <person name="Ng W.-L."/>
            <person name="Kazmierczak K.M."/>
            <person name="Andrzejewski T.M."/>
            <person name="Davidsen T.M."/>
            <person name="Wayne K.J."/>
            <person name="Tettelin H."/>
            <person name="Glass J.I."/>
            <person name="Rusch D."/>
            <person name="Podicherti R."/>
            <person name="Tsui H.-C.T."/>
            <person name="Winkler M.E."/>
        </authorList>
    </citation>
    <scope>NUCLEOTIDE SEQUENCE</scope>
</reference>
<organism evidence="7">
    <name type="scientific">marine metagenome</name>
    <dbReference type="NCBI Taxonomy" id="408172"/>
    <lineage>
        <taxon>unclassified sequences</taxon>
        <taxon>metagenomes</taxon>
        <taxon>ecological metagenomes</taxon>
    </lineage>
</organism>
<sequence length="76" mass="8605">MFNNLLALFIPWLELIIGICLIFNFNINGASLLSIILLIWFIFILSQAILRGINIDCGCFDLNSSNLSDVEIKKNM</sequence>
<keyword evidence="4 5" id="KW-0472">Membrane</keyword>
<accession>A0A383CEI8</accession>
<evidence type="ECO:0000256" key="3">
    <source>
        <dbReference type="ARBA" id="ARBA00022989"/>
    </source>
</evidence>
<dbReference type="GO" id="GO:0030416">
    <property type="term" value="P:methylamine metabolic process"/>
    <property type="evidence" value="ECO:0007669"/>
    <property type="project" value="InterPro"/>
</dbReference>
<feature type="domain" description="Methylamine utilisation protein MauE" evidence="6">
    <location>
        <begin position="3"/>
        <end position="63"/>
    </location>
</feature>
<keyword evidence="3 5" id="KW-1133">Transmembrane helix</keyword>
<evidence type="ECO:0000256" key="1">
    <source>
        <dbReference type="ARBA" id="ARBA00004141"/>
    </source>
</evidence>
<name>A0A383CEI8_9ZZZZ</name>
<dbReference type="GO" id="GO:0016020">
    <property type="term" value="C:membrane"/>
    <property type="evidence" value="ECO:0007669"/>
    <property type="project" value="UniProtKB-SubCell"/>
</dbReference>
<dbReference type="EMBL" id="UINC01208110">
    <property type="protein sequence ID" value="SVE30500.1"/>
    <property type="molecule type" value="Genomic_DNA"/>
</dbReference>
<gene>
    <name evidence="7" type="ORF">METZ01_LOCUS483354</name>
</gene>
<comment type="subcellular location">
    <subcellularLocation>
        <location evidence="1">Membrane</location>
        <topology evidence="1">Multi-pass membrane protein</topology>
    </subcellularLocation>
</comment>
<evidence type="ECO:0000256" key="2">
    <source>
        <dbReference type="ARBA" id="ARBA00022692"/>
    </source>
</evidence>
<feature type="transmembrane region" description="Helical" evidence="5">
    <location>
        <begin position="6"/>
        <end position="25"/>
    </location>
</feature>
<evidence type="ECO:0000256" key="4">
    <source>
        <dbReference type="ARBA" id="ARBA00023136"/>
    </source>
</evidence>
<evidence type="ECO:0000256" key="5">
    <source>
        <dbReference type="SAM" id="Phobius"/>
    </source>
</evidence>
<dbReference type="AlphaFoldDB" id="A0A383CEI8"/>
<dbReference type="Pfam" id="PF07291">
    <property type="entry name" value="MauE"/>
    <property type="match status" value="1"/>
</dbReference>
<evidence type="ECO:0000313" key="7">
    <source>
        <dbReference type="EMBL" id="SVE30500.1"/>
    </source>
</evidence>
<proteinExistence type="predicted"/>
<evidence type="ECO:0000259" key="6">
    <source>
        <dbReference type="Pfam" id="PF07291"/>
    </source>
</evidence>